<name>R8BC68_PHAM7</name>
<protein>
    <submittedName>
        <fullName evidence="1">Uncharacterized protein</fullName>
    </submittedName>
</protein>
<evidence type="ECO:0000313" key="2">
    <source>
        <dbReference type="Proteomes" id="UP000014074"/>
    </source>
</evidence>
<dbReference type="GeneID" id="19328386"/>
<gene>
    <name evidence="1" type="ORF">UCRPA7_7610</name>
</gene>
<dbReference type="EMBL" id="KB933309">
    <property type="protein sequence ID" value="EON96890.1"/>
    <property type="molecule type" value="Genomic_DNA"/>
</dbReference>
<dbReference type="KEGG" id="tmn:UCRPA7_7610"/>
<dbReference type="RefSeq" id="XP_007918329.1">
    <property type="nucleotide sequence ID" value="XM_007920138.1"/>
</dbReference>
<reference evidence="2" key="1">
    <citation type="journal article" date="2013" name="Genome Announc.">
        <title>Draft genome sequence of the ascomycete Phaeoacremonium aleophilum strain UCR-PA7, a causal agent of the esca disease complex in grapevines.</title>
        <authorList>
            <person name="Blanco-Ulate B."/>
            <person name="Rolshausen P."/>
            <person name="Cantu D."/>
        </authorList>
    </citation>
    <scope>NUCLEOTIDE SEQUENCE [LARGE SCALE GENOMIC DNA]</scope>
    <source>
        <strain evidence="2">UCR-PA7</strain>
    </source>
</reference>
<keyword evidence="2" id="KW-1185">Reference proteome</keyword>
<dbReference type="AlphaFoldDB" id="R8BC68"/>
<dbReference type="OrthoDB" id="4708870at2759"/>
<accession>R8BC68</accession>
<proteinExistence type="predicted"/>
<sequence>MRDKVHTILREVFVHVATPIEGPGKRDFGDIDILVATEKQPVETNDGTRGSSPKQLLATIQQALQAERAIFNGAEASVNLTIPWPAEIASTIDGAAETTQAIGDESLLDVDSLQPRFIQVDVRICASTGQMLWILFKHAHGDFWSIMGSTIRPFGLTADEIGLYIRIPEIEDNNRKLAKVFLTDEPKEVLRFLGLEIDSYWDKPFATADDLYEYAASSKFFWIDPEVKDGEHGDGVHENGPGTTRLTVVIGQGTVEDAKMQLKSNDRRRMNQRPVFRGWIEEFIPQCREKGRFLPSDPEMTRERVRVHVRGDAFACFPGVEEEYMNRLTVWMEEKSKNNAISIIKDTVPHDLDPQRRGNLITALKKIILMDDESFGILPERPLKTPGGMYLIEDIRNWITENWQGVYEIAWQKQIERAREGMALKQAKKEKADKGEV</sequence>
<dbReference type="Proteomes" id="UP000014074">
    <property type="component" value="Unassembled WGS sequence"/>
</dbReference>
<evidence type="ECO:0000313" key="1">
    <source>
        <dbReference type="EMBL" id="EON96890.1"/>
    </source>
</evidence>
<dbReference type="HOGENOM" id="CLU_032494_1_0_1"/>
<dbReference type="eggNOG" id="ENOG502S1AX">
    <property type="taxonomic scope" value="Eukaryota"/>
</dbReference>
<organism evidence="1 2">
    <name type="scientific">Phaeoacremonium minimum (strain UCR-PA7)</name>
    <name type="common">Esca disease fungus</name>
    <name type="synonym">Togninia minima</name>
    <dbReference type="NCBI Taxonomy" id="1286976"/>
    <lineage>
        <taxon>Eukaryota</taxon>
        <taxon>Fungi</taxon>
        <taxon>Dikarya</taxon>
        <taxon>Ascomycota</taxon>
        <taxon>Pezizomycotina</taxon>
        <taxon>Sordariomycetes</taxon>
        <taxon>Sordariomycetidae</taxon>
        <taxon>Togniniales</taxon>
        <taxon>Togniniaceae</taxon>
        <taxon>Phaeoacremonium</taxon>
    </lineage>
</organism>